<proteinExistence type="inferred from homology"/>
<comment type="catalytic activity">
    <reaction evidence="1 8">
        <text>3-dehydroquinate = 3-dehydroshikimate + H2O</text>
        <dbReference type="Rhea" id="RHEA:21096"/>
        <dbReference type="ChEBI" id="CHEBI:15377"/>
        <dbReference type="ChEBI" id="CHEBI:16630"/>
        <dbReference type="ChEBI" id="CHEBI:32364"/>
        <dbReference type="EC" id="4.2.1.10"/>
    </reaction>
</comment>
<dbReference type="SUPFAM" id="SSF52304">
    <property type="entry name" value="Type II 3-dehydroquinate dehydratase"/>
    <property type="match status" value="1"/>
</dbReference>
<dbReference type="EMBL" id="MQWB01000001">
    <property type="protein sequence ID" value="OZC04328.1"/>
    <property type="molecule type" value="Genomic_DNA"/>
</dbReference>
<dbReference type="InParanoid" id="A0A259U3C4"/>
<dbReference type="NCBIfam" id="TIGR01088">
    <property type="entry name" value="aroQ"/>
    <property type="match status" value="1"/>
</dbReference>
<evidence type="ECO:0000313" key="12">
    <source>
        <dbReference type="EMBL" id="OZC04328.1"/>
    </source>
</evidence>
<feature type="binding site" evidence="8 10">
    <location>
        <position position="82"/>
    </location>
    <ligand>
        <name>substrate</name>
    </ligand>
</feature>
<evidence type="ECO:0000256" key="6">
    <source>
        <dbReference type="ARBA" id="ARBA00012060"/>
    </source>
</evidence>
<dbReference type="CDD" id="cd00466">
    <property type="entry name" value="DHQase_II"/>
    <property type="match status" value="1"/>
</dbReference>
<comment type="caution">
    <text evidence="12">The sequence shown here is derived from an EMBL/GenBank/DDBJ whole genome shotgun (WGS) entry which is preliminary data.</text>
</comment>
<dbReference type="Gene3D" id="3.40.50.9100">
    <property type="entry name" value="Dehydroquinase, class II"/>
    <property type="match status" value="1"/>
</dbReference>
<feature type="binding site" evidence="8 10">
    <location>
        <position position="113"/>
    </location>
    <ligand>
        <name>substrate</name>
    </ligand>
</feature>
<dbReference type="PIRSF" id="PIRSF001399">
    <property type="entry name" value="DHquinase_II"/>
    <property type="match status" value="1"/>
</dbReference>
<dbReference type="OrthoDB" id="9790793at2"/>
<comment type="pathway">
    <text evidence="3 8">Metabolic intermediate biosynthesis; chorismate biosynthesis; chorismate from D-erythrose 4-phosphate and phosphoenolpyruvate: step 3/7.</text>
</comment>
<comment type="function">
    <text evidence="2 8">Catalyzes a trans-dehydration via an enolate intermediate.</text>
</comment>
<protein>
    <recommendedName>
        <fullName evidence="6 8">3-dehydroquinate dehydratase</fullName>
        <shortName evidence="8">3-dehydroquinase</shortName>
        <ecNumber evidence="6 8">4.2.1.10</ecNumber>
    </recommendedName>
    <alternativeName>
        <fullName evidence="8">Type II DHQase</fullName>
    </alternativeName>
</protein>
<keyword evidence="8" id="KW-0028">Amino-acid biosynthesis</keyword>
<feature type="site" description="Transition state stabilizer" evidence="8 11">
    <location>
        <position position="21"/>
    </location>
</feature>
<reference evidence="12 13" key="1">
    <citation type="submission" date="2016-11" db="EMBL/GenBank/DDBJ databases">
        <title>Study of marine rhodopsin-containing bacteria.</title>
        <authorList>
            <person name="Yoshizawa S."/>
            <person name="Kumagai Y."/>
            <person name="Kogure K."/>
        </authorList>
    </citation>
    <scope>NUCLEOTIDE SEQUENCE [LARGE SCALE GENOMIC DNA]</scope>
    <source>
        <strain evidence="12 13">SG-29</strain>
    </source>
</reference>
<gene>
    <name evidence="8" type="primary">aroQ</name>
    <name evidence="12" type="ORF">BSZ36_15900</name>
</gene>
<dbReference type="Pfam" id="PF01220">
    <property type="entry name" value="DHquinase_II"/>
    <property type="match status" value="1"/>
</dbReference>
<dbReference type="UniPathway" id="UPA00053">
    <property type="reaction ID" value="UER00086"/>
</dbReference>
<evidence type="ECO:0000256" key="9">
    <source>
        <dbReference type="PIRSR" id="PIRSR001399-1"/>
    </source>
</evidence>
<dbReference type="GO" id="GO:0009073">
    <property type="term" value="P:aromatic amino acid family biosynthetic process"/>
    <property type="evidence" value="ECO:0007669"/>
    <property type="project" value="UniProtKB-KW"/>
</dbReference>
<dbReference type="InterPro" id="IPR001874">
    <property type="entry name" value="DHquinase_II"/>
</dbReference>
<evidence type="ECO:0000256" key="4">
    <source>
        <dbReference type="ARBA" id="ARBA00011037"/>
    </source>
</evidence>
<evidence type="ECO:0000256" key="3">
    <source>
        <dbReference type="ARBA" id="ARBA00004902"/>
    </source>
</evidence>
<sequence length="145" mass="15603">MSSRPAVLVLNGPNLNRLGIREPEIYGAMTLADLETGLRADFPDLTLRFEQHNSEAGLIDALHAADTVETAGIVLNAAGYTHTSVVLRDAISSISTPVVEVHISNVYARESFRHTSLIAAVCSGVIAGFGVESYRMAVRHFADRP</sequence>
<evidence type="ECO:0000256" key="7">
    <source>
        <dbReference type="ARBA" id="ARBA00023239"/>
    </source>
</evidence>
<dbReference type="EC" id="4.2.1.10" evidence="6 8"/>
<keyword evidence="13" id="KW-1185">Reference proteome</keyword>
<dbReference type="Proteomes" id="UP000216446">
    <property type="component" value="Unassembled WGS sequence"/>
</dbReference>
<keyword evidence="7 8" id="KW-0456">Lyase</keyword>
<dbReference type="GO" id="GO:0008652">
    <property type="term" value="P:amino acid biosynthetic process"/>
    <property type="evidence" value="ECO:0007669"/>
    <property type="project" value="UniProtKB-KW"/>
</dbReference>
<evidence type="ECO:0000256" key="2">
    <source>
        <dbReference type="ARBA" id="ARBA00003924"/>
    </source>
</evidence>
<feature type="active site" description="Proton acceptor" evidence="8 9">
    <location>
        <position position="26"/>
    </location>
</feature>
<dbReference type="AlphaFoldDB" id="A0A259U3C4"/>
<feature type="binding site" evidence="8 10">
    <location>
        <position position="89"/>
    </location>
    <ligand>
        <name>substrate</name>
    </ligand>
</feature>
<comment type="similarity">
    <text evidence="4 8">Belongs to the type-II 3-dehydroquinase family.</text>
</comment>
<dbReference type="GO" id="GO:0019631">
    <property type="term" value="P:quinate catabolic process"/>
    <property type="evidence" value="ECO:0007669"/>
    <property type="project" value="TreeGrafter"/>
</dbReference>
<dbReference type="GO" id="GO:0003855">
    <property type="term" value="F:3-dehydroquinate dehydratase activity"/>
    <property type="evidence" value="ECO:0007669"/>
    <property type="project" value="UniProtKB-UniRule"/>
</dbReference>
<evidence type="ECO:0000256" key="1">
    <source>
        <dbReference type="ARBA" id="ARBA00001864"/>
    </source>
</evidence>
<evidence type="ECO:0000256" key="8">
    <source>
        <dbReference type="HAMAP-Rule" id="MF_00169"/>
    </source>
</evidence>
<feature type="binding site" evidence="8 10">
    <location>
        <position position="76"/>
    </location>
    <ligand>
        <name>substrate</name>
    </ligand>
</feature>
<dbReference type="NCBIfam" id="NF003805">
    <property type="entry name" value="PRK05395.1-2"/>
    <property type="match status" value="1"/>
</dbReference>
<dbReference type="PROSITE" id="PS01029">
    <property type="entry name" value="DEHYDROQUINASE_II"/>
    <property type="match status" value="1"/>
</dbReference>
<keyword evidence="8" id="KW-0057">Aromatic amino acid biosynthesis</keyword>
<dbReference type="PANTHER" id="PTHR21272:SF3">
    <property type="entry name" value="CATABOLIC 3-DEHYDROQUINASE"/>
    <property type="match status" value="1"/>
</dbReference>
<evidence type="ECO:0000313" key="13">
    <source>
        <dbReference type="Proteomes" id="UP000216446"/>
    </source>
</evidence>
<comment type="subunit">
    <text evidence="5 8">Homododecamer.</text>
</comment>
<name>A0A259U3C4_9BACT</name>
<dbReference type="InterPro" id="IPR018509">
    <property type="entry name" value="DHquinase_II_CS"/>
</dbReference>
<dbReference type="PANTHER" id="PTHR21272">
    <property type="entry name" value="CATABOLIC 3-DEHYDROQUINASE"/>
    <property type="match status" value="1"/>
</dbReference>
<feature type="active site" description="Proton donor" evidence="8 9">
    <location>
        <position position="102"/>
    </location>
</feature>
<dbReference type="InterPro" id="IPR036441">
    <property type="entry name" value="DHquinase_II_sf"/>
</dbReference>
<dbReference type="HAMAP" id="MF_00169">
    <property type="entry name" value="AroQ"/>
    <property type="match status" value="1"/>
</dbReference>
<feature type="binding site" evidence="8 10">
    <location>
        <begin position="103"/>
        <end position="104"/>
    </location>
    <ligand>
        <name>substrate</name>
    </ligand>
</feature>
<dbReference type="NCBIfam" id="NF003806">
    <property type="entry name" value="PRK05395.1-3"/>
    <property type="match status" value="1"/>
</dbReference>
<organism evidence="12 13">
    <name type="scientific">Rubricoccus marinus</name>
    <dbReference type="NCBI Taxonomy" id="716817"/>
    <lineage>
        <taxon>Bacteria</taxon>
        <taxon>Pseudomonadati</taxon>
        <taxon>Rhodothermota</taxon>
        <taxon>Rhodothermia</taxon>
        <taxon>Rhodothermales</taxon>
        <taxon>Rubricoccaceae</taxon>
        <taxon>Rubricoccus</taxon>
    </lineage>
</organism>
<evidence type="ECO:0000256" key="11">
    <source>
        <dbReference type="PIRSR" id="PIRSR001399-3"/>
    </source>
</evidence>
<dbReference type="GO" id="GO:0009423">
    <property type="term" value="P:chorismate biosynthetic process"/>
    <property type="evidence" value="ECO:0007669"/>
    <property type="project" value="UniProtKB-UniRule"/>
</dbReference>
<dbReference type="NCBIfam" id="NF003807">
    <property type="entry name" value="PRK05395.1-4"/>
    <property type="match status" value="1"/>
</dbReference>
<accession>A0A259U3C4</accession>
<evidence type="ECO:0000256" key="5">
    <source>
        <dbReference type="ARBA" id="ARBA00011193"/>
    </source>
</evidence>
<evidence type="ECO:0000256" key="10">
    <source>
        <dbReference type="PIRSR" id="PIRSR001399-2"/>
    </source>
</evidence>
<dbReference type="RefSeq" id="WP_094550677.1">
    <property type="nucleotide sequence ID" value="NZ_MQWB01000001.1"/>
</dbReference>